<dbReference type="GO" id="GO:0003677">
    <property type="term" value="F:DNA binding"/>
    <property type="evidence" value="ECO:0007669"/>
    <property type="project" value="UniProtKB-UniRule"/>
</dbReference>
<dbReference type="AlphaFoldDB" id="A0A0V8JKM4"/>
<dbReference type="SUPFAM" id="SSF46689">
    <property type="entry name" value="Homeodomain-like"/>
    <property type="match status" value="1"/>
</dbReference>
<dbReference type="Pfam" id="PF14278">
    <property type="entry name" value="TetR_C_8"/>
    <property type="match status" value="1"/>
</dbReference>
<keyword evidence="6" id="KW-1185">Reference proteome</keyword>
<reference evidence="5 6" key="1">
    <citation type="submission" date="2015-11" db="EMBL/GenBank/DDBJ databases">
        <title>Bacillus caseinolyticus sp nov.</title>
        <authorList>
            <person name="Dastager S.G."/>
            <person name="Mawlankar R."/>
        </authorList>
    </citation>
    <scope>NUCLEOTIDE SEQUENCE [LARGE SCALE GENOMIC DNA]</scope>
    <source>
        <strain evidence="5 6">SGD-V-76</strain>
    </source>
</reference>
<dbReference type="RefSeq" id="WP_025908104.1">
    <property type="nucleotide sequence ID" value="NZ_KQ758659.1"/>
</dbReference>
<evidence type="ECO:0000256" key="1">
    <source>
        <dbReference type="ARBA" id="ARBA00022491"/>
    </source>
</evidence>
<gene>
    <name evidence="5" type="ORF">AS180_13160</name>
</gene>
<dbReference type="Gene3D" id="1.10.357.10">
    <property type="entry name" value="Tetracycline Repressor, domain 2"/>
    <property type="match status" value="1"/>
</dbReference>
<sequence length="205" mass="23507">MKNQHLDLRIVRTRESIQNAFIELIEEKGFDAISVKDITTRANINRGTFYAHYEDKFDLMKKCEDEVMLELSTIVKENFPSVVASLEEDSPIAVPSSIAIVIFEYLNENSSFMRALLGPNGDLTFQTRLKKFMWKEIFENEAFDFVRKENFLVPGDYLASYIASAHIGVIQQWLNSGRKESPEEMAKIFSIITFNGPFFAAGLKK</sequence>
<dbReference type="GeneID" id="93680830"/>
<protein>
    <submittedName>
        <fullName evidence="5">TetR family transcriptional regulator</fullName>
    </submittedName>
</protein>
<organism evidence="5 6">
    <name type="scientific">Priestia veravalensis</name>
    <dbReference type="NCBI Taxonomy" id="1414648"/>
    <lineage>
        <taxon>Bacteria</taxon>
        <taxon>Bacillati</taxon>
        <taxon>Bacillota</taxon>
        <taxon>Bacilli</taxon>
        <taxon>Bacillales</taxon>
        <taxon>Bacillaceae</taxon>
        <taxon>Priestia</taxon>
    </lineage>
</organism>
<dbReference type="InterPro" id="IPR001647">
    <property type="entry name" value="HTH_TetR"/>
</dbReference>
<dbReference type="PANTHER" id="PTHR43479">
    <property type="entry name" value="ACREF/ENVCD OPERON REPRESSOR-RELATED"/>
    <property type="match status" value="1"/>
</dbReference>
<dbReference type="PRINTS" id="PR00455">
    <property type="entry name" value="HTHTETR"/>
</dbReference>
<dbReference type="Pfam" id="PF00440">
    <property type="entry name" value="TetR_N"/>
    <property type="match status" value="1"/>
</dbReference>
<evidence type="ECO:0000256" key="2">
    <source>
        <dbReference type="ARBA" id="ARBA00023125"/>
    </source>
</evidence>
<evidence type="ECO:0000313" key="6">
    <source>
        <dbReference type="Proteomes" id="UP000053681"/>
    </source>
</evidence>
<comment type="caution">
    <text evidence="5">The sequence shown here is derived from an EMBL/GenBank/DDBJ whole genome shotgun (WGS) entry which is preliminary data.</text>
</comment>
<dbReference type="PANTHER" id="PTHR43479:SF7">
    <property type="entry name" value="TETR-FAMILY TRANSCRIPTIONAL REGULATOR"/>
    <property type="match status" value="1"/>
</dbReference>
<keyword evidence="2 3" id="KW-0238">DNA-binding</keyword>
<proteinExistence type="predicted"/>
<evidence type="ECO:0000313" key="5">
    <source>
        <dbReference type="EMBL" id="KSU87421.1"/>
    </source>
</evidence>
<keyword evidence="1" id="KW-0678">Repressor</keyword>
<dbReference type="Proteomes" id="UP000053681">
    <property type="component" value="Unassembled WGS sequence"/>
</dbReference>
<accession>A0A0V8JKM4</accession>
<dbReference type="InterPro" id="IPR009057">
    <property type="entry name" value="Homeodomain-like_sf"/>
</dbReference>
<evidence type="ECO:0000256" key="3">
    <source>
        <dbReference type="PROSITE-ProRule" id="PRU00335"/>
    </source>
</evidence>
<dbReference type="EMBL" id="LNQP01000044">
    <property type="protein sequence ID" value="KSU87421.1"/>
    <property type="molecule type" value="Genomic_DNA"/>
</dbReference>
<name>A0A0V8JKM4_9BACI</name>
<dbReference type="InterPro" id="IPR050624">
    <property type="entry name" value="HTH-type_Tx_Regulator"/>
</dbReference>
<feature type="DNA-binding region" description="H-T-H motif" evidence="3">
    <location>
        <begin position="34"/>
        <end position="53"/>
    </location>
</feature>
<evidence type="ECO:0000259" key="4">
    <source>
        <dbReference type="PROSITE" id="PS50977"/>
    </source>
</evidence>
<feature type="domain" description="HTH tetR-type" evidence="4">
    <location>
        <begin position="11"/>
        <end position="71"/>
    </location>
</feature>
<dbReference type="PROSITE" id="PS50977">
    <property type="entry name" value="HTH_TETR_2"/>
    <property type="match status" value="1"/>
</dbReference>
<dbReference type="InterPro" id="IPR039532">
    <property type="entry name" value="TetR_C_Firmicutes"/>
</dbReference>